<evidence type="ECO:0000256" key="4">
    <source>
        <dbReference type="ARBA" id="ARBA00023004"/>
    </source>
</evidence>
<keyword evidence="3" id="KW-0560">Oxidoreductase</keyword>
<keyword evidence="2" id="KW-0479">Metal-binding</keyword>
<evidence type="ECO:0000256" key="5">
    <source>
        <dbReference type="ARBA" id="ARBA00023014"/>
    </source>
</evidence>
<dbReference type="GO" id="GO:0042128">
    <property type="term" value="P:nitrate assimilation"/>
    <property type="evidence" value="ECO:0007669"/>
    <property type="project" value="UniProtKB-KW"/>
</dbReference>
<dbReference type="CDD" id="cd03530">
    <property type="entry name" value="Rieske_NirD_small_Bacillus"/>
    <property type="match status" value="1"/>
</dbReference>
<name>A0A5J5HMT8_9BACI</name>
<dbReference type="EMBL" id="VYKL01000022">
    <property type="protein sequence ID" value="KAA9022662.1"/>
    <property type="molecule type" value="Genomic_DNA"/>
</dbReference>
<dbReference type="Pfam" id="PF00355">
    <property type="entry name" value="Rieske"/>
    <property type="match status" value="1"/>
</dbReference>
<accession>A0A5J5HMT8</accession>
<keyword evidence="1" id="KW-0001">2Fe-2S</keyword>
<dbReference type="GO" id="GO:0046872">
    <property type="term" value="F:metal ion binding"/>
    <property type="evidence" value="ECO:0007669"/>
    <property type="project" value="UniProtKB-KW"/>
</dbReference>
<evidence type="ECO:0000256" key="6">
    <source>
        <dbReference type="ARBA" id="ARBA00023063"/>
    </source>
</evidence>
<dbReference type="AlphaFoldDB" id="A0A5J5HMT8"/>
<dbReference type="GO" id="GO:0004497">
    <property type="term" value="F:monooxygenase activity"/>
    <property type="evidence" value="ECO:0007669"/>
    <property type="project" value="UniProtKB-ARBA"/>
</dbReference>
<dbReference type="PANTHER" id="PTHR21496:SF23">
    <property type="entry name" value="3-PHENYLPROPIONATE_CINNAMIC ACID DIOXYGENASE FERREDOXIN SUBUNIT"/>
    <property type="match status" value="1"/>
</dbReference>
<evidence type="ECO:0000313" key="8">
    <source>
        <dbReference type="EMBL" id="KAA9022662.1"/>
    </source>
</evidence>
<organism evidence="8 9">
    <name type="scientific">Niallia endozanthoxylica</name>
    <dbReference type="NCBI Taxonomy" id="2036016"/>
    <lineage>
        <taxon>Bacteria</taxon>
        <taxon>Bacillati</taxon>
        <taxon>Bacillota</taxon>
        <taxon>Bacilli</taxon>
        <taxon>Bacillales</taxon>
        <taxon>Bacillaceae</taxon>
        <taxon>Niallia</taxon>
    </lineage>
</organism>
<keyword evidence="5" id="KW-0411">Iron-sulfur</keyword>
<dbReference type="GO" id="GO:0016705">
    <property type="term" value="F:oxidoreductase activity, acting on paired donors, with incorporation or reduction of molecular oxygen"/>
    <property type="evidence" value="ECO:0007669"/>
    <property type="project" value="UniProtKB-ARBA"/>
</dbReference>
<protein>
    <submittedName>
        <fullName evidence="8">Nitrite reductase small subunit NirD</fullName>
    </submittedName>
</protein>
<keyword evidence="6" id="KW-0534">Nitrate assimilation</keyword>
<dbReference type="InterPro" id="IPR012748">
    <property type="entry name" value="Rieske-like_NirD"/>
</dbReference>
<dbReference type="RefSeq" id="WP_150440913.1">
    <property type="nucleotide sequence ID" value="NZ_VYKL01000022.1"/>
</dbReference>
<dbReference type="PROSITE" id="PS51296">
    <property type="entry name" value="RIESKE"/>
    <property type="match status" value="1"/>
</dbReference>
<evidence type="ECO:0000313" key="9">
    <source>
        <dbReference type="Proteomes" id="UP000326671"/>
    </source>
</evidence>
<gene>
    <name evidence="8" type="primary">nirD</name>
    <name evidence="8" type="ORF">F4V44_15445</name>
</gene>
<dbReference type="SUPFAM" id="SSF50022">
    <property type="entry name" value="ISP domain"/>
    <property type="match status" value="1"/>
</dbReference>
<evidence type="ECO:0000259" key="7">
    <source>
        <dbReference type="PROSITE" id="PS51296"/>
    </source>
</evidence>
<keyword evidence="9" id="KW-1185">Reference proteome</keyword>
<reference evidence="8 9" key="1">
    <citation type="submission" date="2019-09" db="EMBL/GenBank/DDBJ databases">
        <title>Whole genome sequences of isolates from the Mars Exploration Rovers.</title>
        <authorList>
            <person name="Seuylemezian A."/>
            <person name="Vaishampayan P."/>
        </authorList>
    </citation>
    <scope>NUCLEOTIDE SEQUENCE [LARGE SCALE GENOMIC DNA]</scope>
    <source>
        <strain evidence="8 9">MER_TA_151</strain>
    </source>
</reference>
<proteinExistence type="predicted"/>
<dbReference type="InterPro" id="IPR017941">
    <property type="entry name" value="Rieske_2Fe-2S"/>
</dbReference>
<dbReference type="GO" id="GO:0008942">
    <property type="term" value="F:nitrite reductase [NAD(P)H] activity"/>
    <property type="evidence" value="ECO:0007669"/>
    <property type="project" value="InterPro"/>
</dbReference>
<evidence type="ECO:0000256" key="1">
    <source>
        <dbReference type="ARBA" id="ARBA00022714"/>
    </source>
</evidence>
<dbReference type="NCBIfam" id="TIGR02378">
    <property type="entry name" value="nirD_assim_sml"/>
    <property type="match status" value="1"/>
</dbReference>
<dbReference type="OrthoDB" id="593800at2"/>
<dbReference type="PANTHER" id="PTHR21496">
    <property type="entry name" value="FERREDOXIN-RELATED"/>
    <property type="match status" value="1"/>
</dbReference>
<dbReference type="InterPro" id="IPR036922">
    <property type="entry name" value="Rieske_2Fe-2S_sf"/>
</dbReference>
<comment type="caution">
    <text evidence="8">The sequence shown here is derived from an EMBL/GenBank/DDBJ whole genome shotgun (WGS) entry which is preliminary data.</text>
</comment>
<dbReference type="Gene3D" id="2.102.10.10">
    <property type="entry name" value="Rieske [2Fe-2S] iron-sulphur domain"/>
    <property type="match status" value="1"/>
</dbReference>
<dbReference type="Proteomes" id="UP000326671">
    <property type="component" value="Unassembled WGS sequence"/>
</dbReference>
<evidence type="ECO:0000256" key="2">
    <source>
        <dbReference type="ARBA" id="ARBA00022723"/>
    </source>
</evidence>
<sequence length="107" mass="11998">MGKTKTIQRIKVAVVDEIPQKLGKTVHIGSHEIALFHLETGEFHAIENRCPHKGGVLVEGMVSGEHVFCPMHDWKINVNDGQVQKPDKGCVKTFKVEVENNEIFIIL</sequence>
<keyword evidence="4" id="KW-0408">Iron</keyword>
<evidence type="ECO:0000256" key="3">
    <source>
        <dbReference type="ARBA" id="ARBA00023002"/>
    </source>
</evidence>
<dbReference type="GO" id="GO:0051537">
    <property type="term" value="F:2 iron, 2 sulfur cluster binding"/>
    <property type="evidence" value="ECO:0007669"/>
    <property type="project" value="UniProtKB-KW"/>
</dbReference>
<feature type="domain" description="Rieske" evidence="7">
    <location>
        <begin position="10"/>
        <end position="105"/>
    </location>
</feature>